<keyword evidence="3" id="KW-1185">Reference proteome</keyword>
<dbReference type="GO" id="GO:0005506">
    <property type="term" value="F:iron ion binding"/>
    <property type="evidence" value="ECO:0007669"/>
    <property type="project" value="InterPro"/>
</dbReference>
<dbReference type="GO" id="GO:0051536">
    <property type="term" value="F:iron-sulfur cluster binding"/>
    <property type="evidence" value="ECO:0007669"/>
    <property type="project" value="InterPro"/>
</dbReference>
<organism evidence="2 3">
    <name type="scientific">Amedibacillus dolichus</name>
    <dbReference type="NCBI Taxonomy" id="31971"/>
    <lineage>
        <taxon>Bacteria</taxon>
        <taxon>Bacillati</taxon>
        <taxon>Bacillota</taxon>
        <taxon>Erysipelotrichia</taxon>
        <taxon>Erysipelotrichales</taxon>
        <taxon>Erysipelotrichaceae</taxon>
        <taxon>Amedibacillus</taxon>
    </lineage>
</organism>
<proteinExistence type="predicted"/>
<dbReference type="Proteomes" id="UP000284868">
    <property type="component" value="Unassembled WGS sequence"/>
</dbReference>
<reference evidence="2 3" key="1">
    <citation type="submission" date="2018-08" db="EMBL/GenBank/DDBJ databases">
        <title>A genome reference for cultivated species of the human gut microbiota.</title>
        <authorList>
            <person name="Zou Y."/>
            <person name="Xue W."/>
            <person name="Luo G."/>
        </authorList>
    </citation>
    <scope>NUCLEOTIDE SEQUENCE [LARGE SCALE GENOMIC DNA]</scope>
    <source>
        <strain evidence="2 3">AF35-6BH</strain>
    </source>
</reference>
<dbReference type="GO" id="GO:0016226">
    <property type="term" value="P:iron-sulfur cluster assembly"/>
    <property type="evidence" value="ECO:0007669"/>
    <property type="project" value="InterPro"/>
</dbReference>
<evidence type="ECO:0000313" key="3">
    <source>
        <dbReference type="Proteomes" id="UP000284868"/>
    </source>
</evidence>
<dbReference type="RefSeq" id="WP_118365443.1">
    <property type="nucleotide sequence ID" value="NZ_CAUFDR010000031.1"/>
</dbReference>
<dbReference type="NCBIfam" id="TIGR01994">
    <property type="entry name" value="SUF_scaf_2"/>
    <property type="match status" value="1"/>
</dbReference>
<gene>
    <name evidence="2" type="ORF">DWZ83_04250</name>
</gene>
<dbReference type="SUPFAM" id="SSF82649">
    <property type="entry name" value="SufE/NifU"/>
    <property type="match status" value="1"/>
</dbReference>
<evidence type="ECO:0000259" key="1">
    <source>
        <dbReference type="Pfam" id="PF01592"/>
    </source>
</evidence>
<accession>A0A415PK92</accession>
<dbReference type="EMBL" id="QRPK01000014">
    <property type="protein sequence ID" value="RHM12986.1"/>
    <property type="molecule type" value="Genomic_DNA"/>
</dbReference>
<protein>
    <submittedName>
        <fullName evidence="2">SUF system NifU family Fe-S cluster assembly protein</fullName>
    </submittedName>
</protein>
<dbReference type="PANTHER" id="PTHR10093">
    <property type="entry name" value="IRON-SULFUR CLUSTER ASSEMBLY ENZYME NIFU HOMOLOG"/>
    <property type="match status" value="1"/>
</dbReference>
<dbReference type="InterPro" id="IPR002871">
    <property type="entry name" value="NIF_FeS_clus_asmbl_NifU_N"/>
</dbReference>
<evidence type="ECO:0000313" key="2">
    <source>
        <dbReference type="EMBL" id="RHM12986.1"/>
    </source>
</evidence>
<dbReference type="CDD" id="cd06664">
    <property type="entry name" value="IscU_like"/>
    <property type="match status" value="1"/>
</dbReference>
<dbReference type="Pfam" id="PF01592">
    <property type="entry name" value="NifU_N"/>
    <property type="match status" value="1"/>
</dbReference>
<comment type="caution">
    <text evidence="2">The sequence shown here is derived from an EMBL/GenBank/DDBJ whole genome shotgun (WGS) entry which is preliminary data.</text>
</comment>
<sequence length="148" mass="16889">MNDALKDPMVLRSIIMDHYEYPRNHTLSDDATYLQKHMASESCIDDIHVQTLIEDGKIKDIRFDGVACTISTASTSIMSELLQGKTIAQANHIIEEYFAMVDQKEYDEELLQEAIAFQNVGKQANRIKCATIGWKAMKEMLEESEDKQ</sequence>
<dbReference type="OrthoDB" id="9804157at2"/>
<dbReference type="Gene3D" id="3.90.1010.10">
    <property type="match status" value="1"/>
</dbReference>
<name>A0A415PK92_9FIRM</name>
<dbReference type="AlphaFoldDB" id="A0A415PK92"/>
<feature type="domain" description="NIF system FeS cluster assembly NifU N-terminal" evidence="1">
    <location>
        <begin position="14"/>
        <end position="128"/>
    </location>
</feature>